<accession>A0A7T6VMS4</accession>
<reference evidence="1 2" key="1">
    <citation type="submission" date="2020-12" db="EMBL/GenBank/DDBJ databases">
        <title>Complete genome sequence of Burkholderia anthina BJQ0011.</title>
        <authorList>
            <person name="Xu Y."/>
        </authorList>
    </citation>
    <scope>NUCLEOTIDE SEQUENCE [LARGE SCALE GENOMIC DNA]</scope>
    <source>
        <strain evidence="1 2">BJQ0011</strain>
    </source>
</reference>
<sequence>MMQTVAVLFARSDSIYKTLPDCDVWDAERDARQYAGGAPVVAHPPCRAWGRLRHFAKPRPDEKELALFAVERVRRLGGVLEHPAHSTLWAAAELPRPGERDAFGGWTLPVHQHWWGHRAEKATWLYIVGVEPRQLPAIPLVLGEAEFVVGSSGRRQDGTRSAVKREISKAEREHTPVDMAKWLCQVARIAGAH</sequence>
<evidence type="ECO:0000313" key="2">
    <source>
        <dbReference type="Proteomes" id="UP000596205"/>
    </source>
</evidence>
<proteinExistence type="predicted"/>
<dbReference type="KEGG" id="bann:JFN94_24730"/>
<protein>
    <submittedName>
        <fullName evidence="1">Uncharacterized protein</fullName>
    </submittedName>
</protein>
<organism evidence="1 2">
    <name type="scientific">Burkholderia anthina</name>
    <dbReference type="NCBI Taxonomy" id="179879"/>
    <lineage>
        <taxon>Bacteria</taxon>
        <taxon>Pseudomonadati</taxon>
        <taxon>Pseudomonadota</taxon>
        <taxon>Betaproteobacteria</taxon>
        <taxon>Burkholderiales</taxon>
        <taxon>Burkholderiaceae</taxon>
        <taxon>Burkholderia</taxon>
        <taxon>Burkholderia cepacia complex</taxon>
    </lineage>
</organism>
<name>A0A7T6VMS4_9BURK</name>
<dbReference type="AlphaFoldDB" id="A0A7T6VMS4"/>
<dbReference type="EMBL" id="CP066770">
    <property type="protein sequence ID" value="QQK06785.1"/>
    <property type="molecule type" value="Genomic_DNA"/>
</dbReference>
<gene>
    <name evidence="1" type="ORF">JFN94_24730</name>
</gene>
<dbReference type="Proteomes" id="UP000596205">
    <property type="component" value="Chromosome 2"/>
</dbReference>
<evidence type="ECO:0000313" key="1">
    <source>
        <dbReference type="EMBL" id="QQK06785.1"/>
    </source>
</evidence>